<reference evidence="1 2" key="1">
    <citation type="submission" date="2021-03" db="EMBL/GenBank/DDBJ databases">
        <title>novel species isolated from a fishpond in China.</title>
        <authorList>
            <person name="Lu H."/>
            <person name="Cai Z."/>
        </authorList>
    </citation>
    <scope>NUCLEOTIDE SEQUENCE [LARGE SCALE GENOMIC DNA]</scope>
    <source>
        <strain evidence="1 2">JCM 31546</strain>
    </source>
</reference>
<dbReference type="EMBL" id="JAFKCW010000003">
    <property type="protein sequence ID" value="MBN7802387.1"/>
    <property type="molecule type" value="Genomic_DNA"/>
</dbReference>
<comment type="caution">
    <text evidence="1">The sequence shown here is derived from an EMBL/GenBank/DDBJ whole genome shotgun (WGS) entry which is preliminary data.</text>
</comment>
<evidence type="ECO:0000313" key="1">
    <source>
        <dbReference type="EMBL" id="MBN7802387.1"/>
    </source>
</evidence>
<keyword evidence="2" id="KW-1185">Reference proteome</keyword>
<evidence type="ECO:0000313" key="2">
    <source>
        <dbReference type="Proteomes" id="UP000664698"/>
    </source>
</evidence>
<proteinExistence type="predicted"/>
<sequence length="72" mass="8092">MQAKHLGIFQKALTCLFFQNSQNKLKSALASLENMDLTNSIMLSVICMVVFTMGKRRIQGLSLIRNLGILFT</sequence>
<accession>A0ABS3BTH7</accession>
<organism evidence="1 2">
    <name type="scientific">Algoriphagus aestuariicola</name>
    <dbReference type="NCBI Taxonomy" id="1852016"/>
    <lineage>
        <taxon>Bacteria</taxon>
        <taxon>Pseudomonadati</taxon>
        <taxon>Bacteroidota</taxon>
        <taxon>Cytophagia</taxon>
        <taxon>Cytophagales</taxon>
        <taxon>Cyclobacteriaceae</taxon>
        <taxon>Algoriphagus</taxon>
    </lineage>
</organism>
<protein>
    <submittedName>
        <fullName evidence="1">Uncharacterized protein</fullName>
    </submittedName>
</protein>
<dbReference type="Proteomes" id="UP000664698">
    <property type="component" value="Unassembled WGS sequence"/>
</dbReference>
<gene>
    <name evidence="1" type="ORF">J0A67_16055</name>
</gene>
<name>A0ABS3BTH7_9BACT</name>